<dbReference type="EMBL" id="AP022871">
    <property type="protein sequence ID" value="BCB84982.1"/>
    <property type="molecule type" value="Genomic_DNA"/>
</dbReference>
<dbReference type="Pfam" id="PF07730">
    <property type="entry name" value="HisKA_3"/>
    <property type="match status" value="1"/>
</dbReference>
<dbReference type="PANTHER" id="PTHR24421:SF62">
    <property type="entry name" value="SENSORY TRANSDUCTION HISTIDINE KINASE"/>
    <property type="match status" value="1"/>
</dbReference>
<dbReference type="PROSITE" id="PS50109">
    <property type="entry name" value="HIS_KIN"/>
    <property type="match status" value="1"/>
</dbReference>
<dbReference type="InterPro" id="IPR005467">
    <property type="entry name" value="His_kinase_dom"/>
</dbReference>
<keyword evidence="4" id="KW-0175">Coiled coil</keyword>
<evidence type="ECO:0000256" key="1">
    <source>
        <dbReference type="ARBA" id="ARBA00022679"/>
    </source>
</evidence>
<reference evidence="8 9" key="2">
    <citation type="submission" date="2020-03" db="EMBL/GenBank/DDBJ databases">
        <authorList>
            <person name="Ichikawa N."/>
            <person name="Kimura A."/>
            <person name="Kitahashi Y."/>
            <person name="Uohara A."/>
        </authorList>
    </citation>
    <scope>NUCLEOTIDE SEQUENCE [LARGE SCALE GENOMIC DNA]</scope>
    <source>
        <strain evidence="8 9">NBRC 105367</strain>
    </source>
</reference>
<gene>
    <name evidence="8" type="ORF">Psuf_022950</name>
</gene>
<reference evidence="8 9" key="1">
    <citation type="submission" date="2020-03" db="EMBL/GenBank/DDBJ databases">
        <title>Whole genome shotgun sequence of Phytohabitans suffuscus NBRC 105367.</title>
        <authorList>
            <person name="Komaki H."/>
            <person name="Tamura T."/>
        </authorList>
    </citation>
    <scope>NUCLEOTIDE SEQUENCE [LARGE SCALE GENOMIC DNA]</scope>
    <source>
        <strain evidence="8 9">NBRC 105367</strain>
    </source>
</reference>
<dbReference type="RefSeq" id="WP_232074701.1">
    <property type="nucleotide sequence ID" value="NZ_AP022871.1"/>
</dbReference>
<evidence type="ECO:0000313" key="8">
    <source>
        <dbReference type="EMBL" id="BCB84982.1"/>
    </source>
</evidence>
<dbReference type="InterPro" id="IPR050482">
    <property type="entry name" value="Sensor_HK_TwoCompSys"/>
</dbReference>
<dbReference type="AlphaFoldDB" id="A0A6F8YFW0"/>
<proteinExistence type="predicted"/>
<feature type="coiled-coil region" evidence="4">
    <location>
        <begin position="169"/>
        <end position="203"/>
    </location>
</feature>
<evidence type="ECO:0000256" key="3">
    <source>
        <dbReference type="ARBA" id="ARBA00023012"/>
    </source>
</evidence>
<keyword evidence="6" id="KW-1133">Transmembrane helix</keyword>
<dbReference type="GO" id="GO:0016020">
    <property type="term" value="C:membrane"/>
    <property type="evidence" value="ECO:0007669"/>
    <property type="project" value="InterPro"/>
</dbReference>
<feature type="transmembrane region" description="Helical" evidence="6">
    <location>
        <begin position="45"/>
        <end position="67"/>
    </location>
</feature>
<dbReference type="PANTHER" id="PTHR24421">
    <property type="entry name" value="NITRATE/NITRITE SENSOR PROTEIN NARX-RELATED"/>
    <property type="match status" value="1"/>
</dbReference>
<dbReference type="Pfam" id="PF02518">
    <property type="entry name" value="HATPase_c"/>
    <property type="match status" value="1"/>
</dbReference>
<dbReference type="InterPro" id="IPR036890">
    <property type="entry name" value="HATPase_C_sf"/>
</dbReference>
<feature type="transmembrane region" description="Helical" evidence="6">
    <location>
        <begin position="20"/>
        <end position="38"/>
    </location>
</feature>
<dbReference type="Gene3D" id="1.20.5.1930">
    <property type="match status" value="1"/>
</dbReference>
<dbReference type="InterPro" id="IPR017205">
    <property type="entry name" value="Sig_transdc_His_kinase_ChrS"/>
</dbReference>
<keyword evidence="2 8" id="KW-0418">Kinase</keyword>
<keyword evidence="6" id="KW-0812">Transmembrane</keyword>
<dbReference type="SUPFAM" id="SSF55874">
    <property type="entry name" value="ATPase domain of HSP90 chaperone/DNA topoisomerase II/histidine kinase"/>
    <property type="match status" value="1"/>
</dbReference>
<dbReference type="Proteomes" id="UP000503011">
    <property type="component" value="Chromosome"/>
</dbReference>
<evidence type="ECO:0000256" key="2">
    <source>
        <dbReference type="ARBA" id="ARBA00022777"/>
    </source>
</evidence>
<dbReference type="InterPro" id="IPR011712">
    <property type="entry name" value="Sig_transdc_His_kin_sub3_dim/P"/>
</dbReference>
<dbReference type="GO" id="GO:0000155">
    <property type="term" value="F:phosphorelay sensor kinase activity"/>
    <property type="evidence" value="ECO:0007669"/>
    <property type="project" value="InterPro"/>
</dbReference>
<protein>
    <submittedName>
        <fullName evidence="8">Histidine kinase</fullName>
    </submittedName>
</protein>
<dbReference type="PIRSF" id="PIRSF037434">
    <property type="entry name" value="STHK_ChrS"/>
    <property type="match status" value="1"/>
</dbReference>
<dbReference type="InterPro" id="IPR003594">
    <property type="entry name" value="HATPase_dom"/>
</dbReference>
<evidence type="ECO:0000256" key="6">
    <source>
        <dbReference type="SAM" id="Phobius"/>
    </source>
</evidence>
<feature type="transmembrane region" description="Helical" evidence="6">
    <location>
        <begin position="79"/>
        <end position="107"/>
    </location>
</feature>
<name>A0A6F8YFW0_9ACTN</name>
<evidence type="ECO:0000256" key="4">
    <source>
        <dbReference type="SAM" id="Coils"/>
    </source>
</evidence>
<evidence type="ECO:0000313" key="9">
    <source>
        <dbReference type="Proteomes" id="UP000503011"/>
    </source>
</evidence>
<organism evidence="8 9">
    <name type="scientific">Phytohabitans suffuscus</name>
    <dbReference type="NCBI Taxonomy" id="624315"/>
    <lineage>
        <taxon>Bacteria</taxon>
        <taxon>Bacillati</taxon>
        <taxon>Actinomycetota</taxon>
        <taxon>Actinomycetes</taxon>
        <taxon>Micromonosporales</taxon>
        <taxon>Micromonosporaceae</taxon>
    </lineage>
</organism>
<feature type="domain" description="Histidine kinase" evidence="7">
    <location>
        <begin position="216"/>
        <end position="432"/>
    </location>
</feature>
<dbReference type="GO" id="GO:0046983">
    <property type="term" value="F:protein dimerization activity"/>
    <property type="evidence" value="ECO:0007669"/>
    <property type="project" value="InterPro"/>
</dbReference>
<keyword evidence="9" id="KW-1185">Reference proteome</keyword>
<sequence>MTSPSIAVAAVRTTGLFHRILVPLPHVLLAIGTAFALLTPGQSDLRHLVTIGLAATTALWVLVMHTLRSPSWIARPGPMILFVGVELALAGALMVHQPIFFVFGAVGFVQAHELLPPRWGFACVVATSALVNLVPYGLPTAAEWLAVTICMMLLQIAMIGWFGYLGRRYNEQSEQRRAALAQLESAQAENAGLHAQLVAQAREAGVHDERRRMAREIHDTLAQGLTGIITQLQAADQVREQPERWQLHMDKVKSLARDSLAAARRSVAALGPPELDDARLPDAIAKLAADWSQTSGIPAQVETDGDARPLLAGIEITLFRMAQEALANVAKHSGATRVAVTLSYLDDVVLLDVRDDGTGFPLPTARGASEPAAARGGSEPSTAHGGSEPAAVSGGFGLRAIRQRLELVGGTLAIESAYGEGTALNASVPALTAATAVEAA</sequence>
<evidence type="ECO:0000256" key="5">
    <source>
        <dbReference type="SAM" id="MobiDB-lite"/>
    </source>
</evidence>
<dbReference type="CDD" id="cd16917">
    <property type="entry name" value="HATPase_UhpB-NarQ-NarX-like"/>
    <property type="match status" value="1"/>
</dbReference>
<feature type="region of interest" description="Disordered" evidence="5">
    <location>
        <begin position="362"/>
        <end position="390"/>
    </location>
</feature>
<keyword evidence="3" id="KW-0902">Two-component regulatory system</keyword>
<accession>A0A6F8YFW0</accession>
<dbReference type="Gene3D" id="3.30.565.10">
    <property type="entry name" value="Histidine kinase-like ATPase, C-terminal domain"/>
    <property type="match status" value="1"/>
</dbReference>
<keyword evidence="6" id="KW-0472">Membrane</keyword>
<evidence type="ECO:0000259" key="7">
    <source>
        <dbReference type="PROSITE" id="PS50109"/>
    </source>
</evidence>
<dbReference type="KEGG" id="psuu:Psuf_022950"/>
<dbReference type="SMART" id="SM00387">
    <property type="entry name" value="HATPase_c"/>
    <property type="match status" value="1"/>
</dbReference>
<keyword evidence="1" id="KW-0808">Transferase</keyword>
<feature type="transmembrane region" description="Helical" evidence="6">
    <location>
        <begin position="119"/>
        <end position="138"/>
    </location>
</feature>
<feature type="transmembrane region" description="Helical" evidence="6">
    <location>
        <begin position="144"/>
        <end position="166"/>
    </location>
</feature>